<dbReference type="PANTHER" id="PTHR47764:SF2">
    <property type="entry name" value="UBIQUITIN-LIKE PROTEASE FAMILY PROFILE DOMAIN-CONTAINING PROTEIN"/>
    <property type="match status" value="1"/>
</dbReference>
<dbReference type="Gene3D" id="1.10.418.20">
    <property type="match status" value="1"/>
</dbReference>
<gene>
    <name evidence="8" type="ORF">DM860_003144</name>
</gene>
<name>A0A328D5H8_9ASTE</name>
<dbReference type="InterPro" id="IPR057375">
    <property type="entry name" value="ULP2A/B_PH"/>
</dbReference>
<dbReference type="SUPFAM" id="SSF54001">
    <property type="entry name" value="Cysteine proteinases"/>
    <property type="match status" value="1"/>
</dbReference>
<dbReference type="Pfam" id="PF02902">
    <property type="entry name" value="Peptidase_C48"/>
    <property type="match status" value="1"/>
</dbReference>
<proteinExistence type="inferred from homology"/>
<feature type="compositionally biased region" description="Low complexity" evidence="6">
    <location>
        <begin position="740"/>
        <end position="767"/>
    </location>
</feature>
<evidence type="ECO:0000256" key="4">
    <source>
        <dbReference type="ARBA" id="ARBA00022801"/>
    </source>
</evidence>
<dbReference type="GO" id="GO:0008234">
    <property type="term" value="F:cysteine-type peptidase activity"/>
    <property type="evidence" value="ECO:0007669"/>
    <property type="project" value="InterPro"/>
</dbReference>
<dbReference type="Gene3D" id="3.30.310.130">
    <property type="entry name" value="Ubiquitin-related"/>
    <property type="match status" value="1"/>
</dbReference>
<accession>A0A328D5H8</accession>
<feature type="region of interest" description="Disordered" evidence="6">
    <location>
        <begin position="97"/>
        <end position="172"/>
    </location>
</feature>
<dbReference type="InterPro" id="IPR003653">
    <property type="entry name" value="Peptidase_C48_C"/>
</dbReference>
<evidence type="ECO:0000256" key="3">
    <source>
        <dbReference type="ARBA" id="ARBA00022786"/>
    </source>
</evidence>
<dbReference type="AlphaFoldDB" id="A0A328D5H8"/>
<dbReference type="PROSITE" id="PS50600">
    <property type="entry name" value="ULP_PROTEASE"/>
    <property type="match status" value="1"/>
</dbReference>
<dbReference type="Pfam" id="PF25352">
    <property type="entry name" value="PH_ULP"/>
    <property type="match status" value="1"/>
</dbReference>
<keyword evidence="9" id="KW-1185">Reference proteome</keyword>
<evidence type="ECO:0000256" key="5">
    <source>
        <dbReference type="ARBA" id="ARBA00057729"/>
    </source>
</evidence>
<dbReference type="GO" id="GO:0006508">
    <property type="term" value="P:proteolysis"/>
    <property type="evidence" value="ECO:0007669"/>
    <property type="project" value="UniProtKB-KW"/>
</dbReference>
<comment type="caution">
    <text evidence="8">The sequence shown here is derived from an EMBL/GenBank/DDBJ whole genome shotgun (WGS) entry which is preliminary data.</text>
</comment>
<feature type="domain" description="Ubiquitin-like protease family profile" evidence="7">
    <location>
        <begin position="350"/>
        <end position="544"/>
    </location>
</feature>
<dbReference type="FunFam" id="3.30.310.130:FF:000006">
    <property type="entry name" value="Probable ubiquitin-like-specific protease 2B"/>
    <property type="match status" value="1"/>
</dbReference>
<sequence length="887" mass="101015">MTKTKYSGSRSPGKHKFAAFDFAADDERIETESKIKLSKFKKKSPQKHISPVSKLTFLNSFARGEKNIRKEIEDEVVHIDHCLGRADEGIIKCDRVSSSGSANHRPLELNQTEYHELVSSSSESTPRSARVPGTVTDDKHLSASRSLFPADNEPVIVDSDEDSVTDSRSSKSTSSAQCLAGAAAGLLEEQPSKFTSHAHVTEALVVVHPDHIIYGSFCSEESCLEFSPKCLQLEALSKFGTTRTHTFKWMVSDIVCIESIWCDVMKTARLDFHLKYETQRTSDVRVLTIAVHNPNWSFIQEAIQSLDIIYTAKWRTVRVETKRTELYVGQKSSEEPFHEVLYPKGDPAAISISRRDVDLLQPETFINDTIIDFYITYLMNNIPSEKRHMFHFFNCFFFQKLIGLDKDPSQACEGKAAFQRIRRWTMKVDIFKKDYIFVPINFSLHWSLIVICHPGEVASYRDDEMKKISRAPCILHMDSLRGSHKGLNNLFQSYLCEEWKARHGELAEDVCRKFLNLQVVHLELPQQENSFDCGLFLLHYVELFMEQAPVNFSPFRLPPRFLCQDWFKPRDVSQKRDHIKKLIYEILKQSGEYGSTDYYKYSSSGIHKEHAGVEFMEELCMSTTEKGQTSDLCHTVDPEGQIMSPPQRHLKSSKFAVSDFIFGPCFTPKAANFVDYHMHPGVEKLTSHSGKMMSPIEEEENMEEGFMDFTPAVDERHPQTELPPLMCPVNDSDKLPFEQPKSSGSSISPQNSPGESEVKSSSSFPGEKSVEWIVLDSQEENNSCDDDEDNTPAHSSPQRTAKTFVLCNLDEDYTENGSNHIHPSFIQNEAETGIEIIDISSADIESVGFVVEDSEDEEDNIERSKRRQRKTHTMRRLIVDISEDLCI</sequence>
<protein>
    <recommendedName>
        <fullName evidence="7">Ubiquitin-like protease family profile domain-containing protein</fullName>
    </recommendedName>
</protein>
<evidence type="ECO:0000256" key="6">
    <source>
        <dbReference type="SAM" id="MobiDB-lite"/>
    </source>
</evidence>
<keyword evidence="4" id="KW-0378">Hydrolase</keyword>
<evidence type="ECO:0000313" key="8">
    <source>
        <dbReference type="EMBL" id="RAL39611.1"/>
    </source>
</evidence>
<evidence type="ECO:0000256" key="2">
    <source>
        <dbReference type="ARBA" id="ARBA00022670"/>
    </source>
</evidence>
<dbReference type="Proteomes" id="UP000249390">
    <property type="component" value="Unassembled WGS sequence"/>
</dbReference>
<feature type="region of interest" description="Disordered" evidence="6">
    <location>
        <begin position="780"/>
        <end position="799"/>
    </location>
</feature>
<feature type="region of interest" description="Disordered" evidence="6">
    <location>
        <begin position="716"/>
        <end position="767"/>
    </location>
</feature>
<evidence type="ECO:0000256" key="1">
    <source>
        <dbReference type="ARBA" id="ARBA00005234"/>
    </source>
</evidence>
<organism evidence="8 9">
    <name type="scientific">Cuscuta australis</name>
    <dbReference type="NCBI Taxonomy" id="267555"/>
    <lineage>
        <taxon>Eukaryota</taxon>
        <taxon>Viridiplantae</taxon>
        <taxon>Streptophyta</taxon>
        <taxon>Embryophyta</taxon>
        <taxon>Tracheophyta</taxon>
        <taxon>Spermatophyta</taxon>
        <taxon>Magnoliopsida</taxon>
        <taxon>eudicotyledons</taxon>
        <taxon>Gunneridae</taxon>
        <taxon>Pentapetalae</taxon>
        <taxon>asterids</taxon>
        <taxon>lamiids</taxon>
        <taxon>Solanales</taxon>
        <taxon>Convolvulaceae</taxon>
        <taxon>Cuscuteae</taxon>
        <taxon>Cuscuta</taxon>
        <taxon>Cuscuta subgen. Grammica</taxon>
        <taxon>Cuscuta sect. Cleistogrammica</taxon>
    </lineage>
</organism>
<evidence type="ECO:0000259" key="7">
    <source>
        <dbReference type="PROSITE" id="PS50600"/>
    </source>
</evidence>
<dbReference type="InterPro" id="IPR038765">
    <property type="entry name" value="Papain-like_cys_pep_sf"/>
</dbReference>
<comment type="function">
    <text evidence="5">Protease that catalyzes two essential functions in the SUMO pathway: processing of full-length SUMOs to their mature forms and deconjugation of SUMO from targeted proteins.</text>
</comment>
<dbReference type="PANTHER" id="PTHR47764">
    <property type="entry name" value="UBIQUITIN-LIKE-SPECIFIC PROTEASE 2B-RELATED"/>
    <property type="match status" value="1"/>
</dbReference>
<reference evidence="8 9" key="1">
    <citation type="submission" date="2018-06" db="EMBL/GenBank/DDBJ databases">
        <title>The Genome of Cuscuta australis (Dodder) Provides Insight into the Evolution of Plant Parasitism.</title>
        <authorList>
            <person name="Liu H."/>
        </authorList>
    </citation>
    <scope>NUCLEOTIDE SEQUENCE [LARGE SCALE GENOMIC DNA]</scope>
    <source>
        <strain evidence="9">cv. Yunnan</strain>
        <tissue evidence="8">Vines</tissue>
    </source>
</reference>
<evidence type="ECO:0000313" key="9">
    <source>
        <dbReference type="Proteomes" id="UP000249390"/>
    </source>
</evidence>
<keyword evidence="2" id="KW-0645">Protease</keyword>
<comment type="similarity">
    <text evidence="1">Belongs to the peptidase C48 family.</text>
</comment>
<feature type="compositionally biased region" description="Acidic residues" evidence="6">
    <location>
        <begin position="780"/>
        <end position="790"/>
    </location>
</feature>
<dbReference type="EMBL" id="NQVE01000200">
    <property type="protein sequence ID" value="RAL39611.1"/>
    <property type="molecule type" value="Genomic_DNA"/>
</dbReference>
<keyword evidence="3" id="KW-0833">Ubl conjugation pathway</keyword>